<dbReference type="EMBL" id="ML995535">
    <property type="protein sequence ID" value="KAF2136073.1"/>
    <property type="molecule type" value="Genomic_DNA"/>
</dbReference>
<gene>
    <name evidence="2" type="ORF">K452DRAFT_207182</name>
</gene>
<organism evidence="2 3">
    <name type="scientific">Aplosporella prunicola CBS 121167</name>
    <dbReference type="NCBI Taxonomy" id="1176127"/>
    <lineage>
        <taxon>Eukaryota</taxon>
        <taxon>Fungi</taxon>
        <taxon>Dikarya</taxon>
        <taxon>Ascomycota</taxon>
        <taxon>Pezizomycotina</taxon>
        <taxon>Dothideomycetes</taxon>
        <taxon>Dothideomycetes incertae sedis</taxon>
        <taxon>Botryosphaeriales</taxon>
        <taxon>Aplosporellaceae</taxon>
        <taxon>Aplosporella</taxon>
    </lineage>
</organism>
<sequence length="51" mass="5416">YNDSASDRVLDGSSTQADSLTVESCASFCDASVYFGVEYGRECYCGSALKS</sequence>
<dbReference type="RefSeq" id="XP_033391791.1">
    <property type="nucleotide sequence ID" value="XM_033536118.1"/>
</dbReference>
<dbReference type="GeneID" id="54293614"/>
<feature type="domain" description="WSC" evidence="1">
    <location>
        <begin position="1"/>
        <end position="50"/>
    </location>
</feature>
<name>A0A6A6AY29_9PEZI</name>
<dbReference type="InterPro" id="IPR002889">
    <property type="entry name" value="WSC_carb-bd"/>
</dbReference>
<feature type="non-terminal residue" evidence="2">
    <location>
        <position position="1"/>
    </location>
</feature>
<accession>A0A6A6AY29</accession>
<reference evidence="2" key="1">
    <citation type="journal article" date="2020" name="Stud. Mycol.">
        <title>101 Dothideomycetes genomes: a test case for predicting lifestyles and emergence of pathogens.</title>
        <authorList>
            <person name="Haridas S."/>
            <person name="Albert R."/>
            <person name="Binder M."/>
            <person name="Bloem J."/>
            <person name="Labutti K."/>
            <person name="Salamov A."/>
            <person name="Andreopoulos B."/>
            <person name="Baker S."/>
            <person name="Barry K."/>
            <person name="Bills G."/>
            <person name="Bluhm B."/>
            <person name="Cannon C."/>
            <person name="Castanera R."/>
            <person name="Culley D."/>
            <person name="Daum C."/>
            <person name="Ezra D."/>
            <person name="Gonzalez J."/>
            <person name="Henrissat B."/>
            <person name="Kuo A."/>
            <person name="Liang C."/>
            <person name="Lipzen A."/>
            <person name="Lutzoni F."/>
            <person name="Magnuson J."/>
            <person name="Mondo S."/>
            <person name="Nolan M."/>
            <person name="Ohm R."/>
            <person name="Pangilinan J."/>
            <person name="Park H.-J."/>
            <person name="Ramirez L."/>
            <person name="Alfaro M."/>
            <person name="Sun H."/>
            <person name="Tritt A."/>
            <person name="Yoshinaga Y."/>
            <person name="Zwiers L.-H."/>
            <person name="Turgeon B."/>
            <person name="Goodwin S."/>
            <person name="Spatafora J."/>
            <person name="Crous P."/>
            <person name="Grigoriev I."/>
        </authorList>
    </citation>
    <scope>NUCLEOTIDE SEQUENCE</scope>
    <source>
        <strain evidence="2">CBS 121167</strain>
    </source>
</reference>
<evidence type="ECO:0000313" key="2">
    <source>
        <dbReference type="EMBL" id="KAF2136073.1"/>
    </source>
</evidence>
<feature type="non-terminal residue" evidence="2">
    <location>
        <position position="51"/>
    </location>
</feature>
<dbReference type="Pfam" id="PF01822">
    <property type="entry name" value="WSC"/>
    <property type="match status" value="1"/>
</dbReference>
<dbReference type="OrthoDB" id="2019572at2759"/>
<dbReference type="AlphaFoldDB" id="A0A6A6AY29"/>
<dbReference type="Proteomes" id="UP000799438">
    <property type="component" value="Unassembled WGS sequence"/>
</dbReference>
<evidence type="ECO:0000313" key="3">
    <source>
        <dbReference type="Proteomes" id="UP000799438"/>
    </source>
</evidence>
<protein>
    <recommendedName>
        <fullName evidence="1">WSC domain-containing protein</fullName>
    </recommendedName>
</protein>
<evidence type="ECO:0000259" key="1">
    <source>
        <dbReference type="Pfam" id="PF01822"/>
    </source>
</evidence>
<keyword evidence="3" id="KW-1185">Reference proteome</keyword>
<proteinExistence type="predicted"/>